<sequence>MDKKSLTSQLLPTVNFLVTTQGVTVHSDRLDTPRVVFFNDDGTICRQCRYNMDLDYLISKDGVYIQSNRLKGTEKFVPFDRVYDLPRFCAFRVRSRRIFKVPYIFSDSPIEKSISSTVTTENPLIDKIEPKKARFDSDSRDTTTKNDEAEKAELTNRTDELNVVEKATDGVIRTVNMDLSQVQLMDEANTMENTSKFRTNKLISHLDTIKEEKDI</sequence>
<reference evidence="1 2" key="1">
    <citation type="submission" date="2024-10" db="EMBL/GenBank/DDBJ databases">
        <authorList>
            <person name="Kim D."/>
        </authorList>
    </citation>
    <scope>NUCLEOTIDE SEQUENCE [LARGE SCALE GENOMIC DNA]</scope>
    <source>
        <strain evidence="1">BH-2024</strain>
    </source>
</reference>
<protein>
    <submittedName>
        <fullName evidence="1">Uncharacterized protein</fullName>
    </submittedName>
</protein>
<gene>
    <name evidence="1" type="ORF">niasHT_001310</name>
</gene>
<accession>A0ABD2LRL8</accession>
<dbReference type="Proteomes" id="UP001620626">
    <property type="component" value="Unassembled WGS sequence"/>
</dbReference>
<comment type="caution">
    <text evidence="1">The sequence shown here is derived from an EMBL/GenBank/DDBJ whole genome shotgun (WGS) entry which is preliminary data.</text>
</comment>
<name>A0ABD2LRL8_9BILA</name>
<dbReference type="AlphaFoldDB" id="A0ABD2LRL8"/>
<evidence type="ECO:0000313" key="2">
    <source>
        <dbReference type="Proteomes" id="UP001620626"/>
    </source>
</evidence>
<keyword evidence="2" id="KW-1185">Reference proteome</keyword>
<proteinExistence type="predicted"/>
<evidence type="ECO:0000313" key="1">
    <source>
        <dbReference type="EMBL" id="KAL3117873.1"/>
    </source>
</evidence>
<organism evidence="1 2">
    <name type="scientific">Heterodera trifolii</name>
    <dbReference type="NCBI Taxonomy" id="157864"/>
    <lineage>
        <taxon>Eukaryota</taxon>
        <taxon>Metazoa</taxon>
        <taxon>Ecdysozoa</taxon>
        <taxon>Nematoda</taxon>
        <taxon>Chromadorea</taxon>
        <taxon>Rhabditida</taxon>
        <taxon>Tylenchina</taxon>
        <taxon>Tylenchomorpha</taxon>
        <taxon>Tylenchoidea</taxon>
        <taxon>Heteroderidae</taxon>
        <taxon>Heteroderinae</taxon>
        <taxon>Heterodera</taxon>
    </lineage>
</organism>
<dbReference type="EMBL" id="JBICBT010000304">
    <property type="protein sequence ID" value="KAL3117873.1"/>
    <property type="molecule type" value="Genomic_DNA"/>
</dbReference>